<dbReference type="EMBL" id="SNXS01000014">
    <property type="protein sequence ID" value="TDP61258.1"/>
    <property type="molecule type" value="Genomic_DNA"/>
</dbReference>
<evidence type="ECO:0000313" key="3">
    <source>
        <dbReference type="Proteomes" id="UP000295361"/>
    </source>
</evidence>
<comment type="caution">
    <text evidence="2">The sequence shown here is derived from an EMBL/GenBank/DDBJ whole genome shotgun (WGS) entry which is preliminary data.</text>
</comment>
<accession>A0A4R6QET9</accession>
<evidence type="ECO:0000313" key="2">
    <source>
        <dbReference type="EMBL" id="TDP61258.1"/>
    </source>
</evidence>
<sequence>MNRTEDAGLGRLVATLTRPHEPAEMLREAAEVLGQRIGHRLFTVLLICANRADTVRVYSDNLDAYPVNRLKRMGVTPWGDEVIRAGETWIGRNDEDIAWAFPDHALIRSLGLASALSAPVVFDGKCLAVLNLQHEAGWYRPEHIPLAQQLAPLLIPDLMRLERAVDSGTAQA</sequence>
<proteinExistence type="predicted"/>
<dbReference type="InterPro" id="IPR003018">
    <property type="entry name" value="GAF"/>
</dbReference>
<dbReference type="OrthoDB" id="9022072at2"/>
<reference evidence="2 3" key="1">
    <citation type="submission" date="2019-03" db="EMBL/GenBank/DDBJ databases">
        <title>Genomic Encyclopedia of Type Strains, Phase IV (KMG-IV): sequencing the most valuable type-strain genomes for metagenomic binning, comparative biology and taxonomic classification.</title>
        <authorList>
            <person name="Goeker M."/>
        </authorList>
    </citation>
    <scope>NUCLEOTIDE SEQUENCE [LARGE SCALE GENOMIC DNA]</scope>
    <source>
        <strain evidence="2 3">DSM 16998</strain>
    </source>
</reference>
<organism evidence="2 3">
    <name type="scientific">Roseateles toxinivorans</name>
    <dbReference type="NCBI Taxonomy" id="270368"/>
    <lineage>
        <taxon>Bacteria</taxon>
        <taxon>Pseudomonadati</taxon>
        <taxon>Pseudomonadota</taxon>
        <taxon>Betaproteobacteria</taxon>
        <taxon>Burkholderiales</taxon>
        <taxon>Sphaerotilaceae</taxon>
        <taxon>Roseateles</taxon>
    </lineage>
</organism>
<dbReference type="Gene3D" id="3.30.450.40">
    <property type="match status" value="1"/>
</dbReference>
<evidence type="ECO:0000259" key="1">
    <source>
        <dbReference type="Pfam" id="PF13185"/>
    </source>
</evidence>
<gene>
    <name evidence="2" type="ORF">DES47_11430</name>
</gene>
<keyword evidence="3" id="KW-1185">Reference proteome</keyword>
<dbReference type="Pfam" id="PF13185">
    <property type="entry name" value="GAF_2"/>
    <property type="match status" value="1"/>
</dbReference>
<dbReference type="Proteomes" id="UP000295361">
    <property type="component" value="Unassembled WGS sequence"/>
</dbReference>
<dbReference type="SUPFAM" id="SSF55781">
    <property type="entry name" value="GAF domain-like"/>
    <property type="match status" value="1"/>
</dbReference>
<dbReference type="InParanoid" id="A0A4R6QET9"/>
<dbReference type="RefSeq" id="WP_133703775.1">
    <property type="nucleotide sequence ID" value="NZ_SNXS01000014.1"/>
</dbReference>
<dbReference type="InterPro" id="IPR029016">
    <property type="entry name" value="GAF-like_dom_sf"/>
</dbReference>
<dbReference type="AlphaFoldDB" id="A0A4R6QET9"/>
<protein>
    <submittedName>
        <fullName evidence="2">GAF domain-containing protein</fullName>
    </submittedName>
</protein>
<name>A0A4R6QET9_9BURK</name>
<feature type="domain" description="GAF" evidence="1">
    <location>
        <begin position="21"/>
        <end position="152"/>
    </location>
</feature>